<dbReference type="Pfam" id="PF16589">
    <property type="entry name" value="BRCT_2"/>
    <property type="match status" value="1"/>
</dbReference>
<feature type="region of interest" description="Disordered" evidence="6">
    <location>
        <begin position="226"/>
        <end position="522"/>
    </location>
</feature>
<keyword evidence="3" id="KW-0539">Nucleus</keyword>
<dbReference type="PANTHER" id="PTHR23196">
    <property type="entry name" value="PAX TRANSCRIPTION ACTIVATION DOMAIN INTERACTING PROTEIN"/>
    <property type="match status" value="1"/>
</dbReference>
<reference evidence="8" key="1">
    <citation type="submission" date="2019-08" db="EMBL/GenBank/DDBJ databases">
        <title>The genome of the North American firefly Photinus pyralis.</title>
        <authorList>
            <consortium name="Photinus pyralis genome working group"/>
            <person name="Fallon T.R."/>
            <person name="Sander Lower S.E."/>
            <person name="Weng J.-K."/>
        </authorList>
    </citation>
    <scope>NUCLEOTIDE SEQUENCE</scope>
    <source>
        <strain evidence="8">TRF0915ILg1</strain>
        <tissue evidence="8">Whole body</tissue>
    </source>
</reference>
<feature type="compositionally biased region" description="Polar residues" evidence="6">
    <location>
        <begin position="243"/>
        <end position="252"/>
    </location>
</feature>
<evidence type="ECO:0000256" key="5">
    <source>
        <dbReference type="ARBA" id="ARBA00030146"/>
    </source>
</evidence>
<dbReference type="PANTHER" id="PTHR23196:SF1">
    <property type="entry name" value="PAX-INTERACTING PROTEIN 1"/>
    <property type="match status" value="1"/>
</dbReference>
<evidence type="ECO:0000256" key="3">
    <source>
        <dbReference type="ARBA" id="ARBA00023242"/>
    </source>
</evidence>
<protein>
    <recommendedName>
        <fullName evidence="4">PAX-interacting protein 1</fullName>
    </recommendedName>
    <alternativeName>
        <fullName evidence="5">PAX transactivation activation domain-interacting protein</fullName>
    </alternativeName>
</protein>
<feature type="compositionally biased region" description="Polar residues" evidence="6">
    <location>
        <begin position="117"/>
        <end position="133"/>
    </location>
</feature>
<dbReference type="InterPro" id="IPR036420">
    <property type="entry name" value="BRCT_dom_sf"/>
</dbReference>
<proteinExistence type="predicted"/>
<feature type="compositionally biased region" description="Polar residues" evidence="6">
    <location>
        <begin position="142"/>
        <end position="159"/>
    </location>
</feature>
<feature type="compositionally biased region" description="Polar residues" evidence="6">
    <location>
        <begin position="548"/>
        <end position="564"/>
    </location>
</feature>
<dbReference type="Proteomes" id="UP000801492">
    <property type="component" value="Unassembled WGS sequence"/>
</dbReference>
<dbReference type="SMART" id="SM00292">
    <property type="entry name" value="BRCT"/>
    <property type="match status" value="2"/>
</dbReference>
<feature type="compositionally biased region" description="Polar residues" evidence="6">
    <location>
        <begin position="22"/>
        <end position="34"/>
    </location>
</feature>
<keyword evidence="2" id="KW-0227">DNA damage</keyword>
<dbReference type="SUPFAM" id="SSF52113">
    <property type="entry name" value="BRCT domain"/>
    <property type="match status" value="1"/>
</dbReference>
<keyword evidence="9" id="KW-1185">Reference proteome</keyword>
<dbReference type="GO" id="GO:0044666">
    <property type="term" value="C:MLL3/4 complex"/>
    <property type="evidence" value="ECO:0007669"/>
    <property type="project" value="TreeGrafter"/>
</dbReference>
<dbReference type="InterPro" id="IPR001357">
    <property type="entry name" value="BRCT_dom"/>
</dbReference>
<feature type="compositionally biased region" description="Basic and acidic residues" evidence="6">
    <location>
        <begin position="327"/>
        <end position="341"/>
    </location>
</feature>
<name>A0A8K0CD96_IGNLU</name>
<feature type="compositionally biased region" description="Polar residues" evidence="6">
    <location>
        <begin position="265"/>
        <end position="284"/>
    </location>
</feature>
<evidence type="ECO:0000256" key="2">
    <source>
        <dbReference type="ARBA" id="ARBA00022763"/>
    </source>
</evidence>
<feature type="compositionally biased region" description="Basic and acidic residues" evidence="6">
    <location>
        <begin position="459"/>
        <end position="473"/>
    </location>
</feature>
<dbReference type="AlphaFoldDB" id="A0A8K0CD96"/>
<organism evidence="8 9">
    <name type="scientific">Ignelater luminosus</name>
    <name type="common">Cucubano</name>
    <name type="synonym">Pyrophorus luminosus</name>
    <dbReference type="NCBI Taxonomy" id="2038154"/>
    <lineage>
        <taxon>Eukaryota</taxon>
        <taxon>Metazoa</taxon>
        <taxon>Ecdysozoa</taxon>
        <taxon>Arthropoda</taxon>
        <taxon>Hexapoda</taxon>
        <taxon>Insecta</taxon>
        <taxon>Pterygota</taxon>
        <taxon>Neoptera</taxon>
        <taxon>Endopterygota</taxon>
        <taxon>Coleoptera</taxon>
        <taxon>Polyphaga</taxon>
        <taxon>Elateriformia</taxon>
        <taxon>Elateroidea</taxon>
        <taxon>Elateridae</taxon>
        <taxon>Agrypninae</taxon>
        <taxon>Pyrophorini</taxon>
        <taxon>Ignelater</taxon>
    </lineage>
</organism>
<dbReference type="CDD" id="cd17744">
    <property type="entry name" value="BRCT_MDC1_rpt1"/>
    <property type="match status" value="1"/>
</dbReference>
<dbReference type="EMBL" id="VTPC01090419">
    <property type="protein sequence ID" value="KAF2883431.1"/>
    <property type="molecule type" value="Genomic_DNA"/>
</dbReference>
<dbReference type="Gene3D" id="3.40.50.10190">
    <property type="entry name" value="BRCT domain"/>
    <property type="match status" value="2"/>
</dbReference>
<evidence type="ECO:0000256" key="1">
    <source>
        <dbReference type="ARBA" id="ARBA00004123"/>
    </source>
</evidence>
<dbReference type="GO" id="GO:0006974">
    <property type="term" value="P:DNA damage response"/>
    <property type="evidence" value="ECO:0007669"/>
    <property type="project" value="UniProtKB-KW"/>
</dbReference>
<evidence type="ECO:0000256" key="6">
    <source>
        <dbReference type="SAM" id="MobiDB-lite"/>
    </source>
</evidence>
<feature type="compositionally biased region" description="Low complexity" evidence="6">
    <location>
        <begin position="346"/>
        <end position="359"/>
    </location>
</feature>
<feature type="compositionally biased region" description="Polar residues" evidence="6">
    <location>
        <begin position="415"/>
        <end position="441"/>
    </location>
</feature>
<feature type="compositionally biased region" description="Basic residues" evidence="6">
    <location>
        <begin position="394"/>
        <end position="413"/>
    </location>
</feature>
<dbReference type="PROSITE" id="PS50172">
    <property type="entry name" value="BRCT"/>
    <property type="match status" value="2"/>
</dbReference>
<dbReference type="InterPro" id="IPR051579">
    <property type="entry name" value="DDR_Transcriptional_Reg"/>
</dbReference>
<dbReference type="Pfam" id="PF00533">
    <property type="entry name" value="BRCT"/>
    <property type="match status" value="1"/>
</dbReference>
<comment type="subcellular location">
    <subcellularLocation>
        <location evidence="1">Nucleus</location>
    </subcellularLocation>
</comment>
<evidence type="ECO:0000313" key="8">
    <source>
        <dbReference type="EMBL" id="KAF2883431.1"/>
    </source>
</evidence>
<dbReference type="CDD" id="cd18432">
    <property type="entry name" value="BRCT_PAXIP1_rpt6_like"/>
    <property type="match status" value="1"/>
</dbReference>
<evidence type="ECO:0000259" key="7">
    <source>
        <dbReference type="PROSITE" id="PS50172"/>
    </source>
</evidence>
<evidence type="ECO:0000256" key="4">
    <source>
        <dbReference type="ARBA" id="ARBA00023858"/>
    </source>
</evidence>
<feature type="compositionally biased region" description="Basic and acidic residues" evidence="6">
    <location>
        <begin position="289"/>
        <end position="308"/>
    </location>
</feature>
<dbReference type="OrthoDB" id="342264at2759"/>
<feature type="region of interest" description="Disordered" evidence="6">
    <location>
        <begin position="22"/>
        <end position="207"/>
    </location>
</feature>
<comment type="caution">
    <text evidence="8">The sequence shown here is derived from an EMBL/GenBank/DDBJ whole genome shotgun (WGS) entry which is preliminary data.</text>
</comment>
<feature type="compositionally biased region" description="Polar residues" evidence="6">
    <location>
        <begin position="492"/>
        <end position="522"/>
    </location>
</feature>
<feature type="compositionally biased region" description="Basic and acidic residues" evidence="6">
    <location>
        <begin position="85"/>
        <end position="102"/>
    </location>
</feature>
<feature type="domain" description="BRCT" evidence="7">
    <location>
        <begin position="682"/>
        <end position="766"/>
    </location>
</feature>
<accession>A0A8K0CD96</accession>
<feature type="compositionally biased region" description="Basic and acidic residues" evidence="6">
    <location>
        <begin position="360"/>
        <end position="391"/>
    </location>
</feature>
<feature type="compositionally biased region" description="Acidic residues" evidence="6">
    <location>
        <begin position="65"/>
        <end position="74"/>
    </location>
</feature>
<evidence type="ECO:0000313" key="9">
    <source>
        <dbReference type="Proteomes" id="UP000801492"/>
    </source>
</evidence>
<feature type="region of interest" description="Disordered" evidence="6">
    <location>
        <begin position="534"/>
        <end position="671"/>
    </location>
</feature>
<gene>
    <name evidence="8" type="ORF">ILUMI_22741</name>
</gene>
<feature type="compositionally biased region" description="Polar residues" evidence="6">
    <location>
        <begin position="226"/>
        <end position="236"/>
    </location>
</feature>
<sequence>MAMLNKKSAPVTANDDDAIFMQSTEKYTNSQSVSRLEDKEDNEIFDQPTQVLVDNNKPIPSDNNSNEECEDVDEAIFMQPTQKYSIDDQNKSKQSKPNDNEIFKLPALITKDKKSVPKSTSKGNSQDVTTKSTEIQDDDVFNQPTQVVTTENVFDQPTQRIELAKDDKLVPSGSKSPSKEILENSPSEEAKPSLNLHKNTNQRNKFDEVESQLEVMFASQTLEMSLQANDRPSNPLVNVFDGKSSTEPQGNTEEIEIKEHELPESPQSIQSSTSTKEYCESSTLPMDELIDRNNRKETEASNAKQERPVRKRKVNETALAETVDSVETPKKRSLRNKEKVAIQEASTSTKKVNNKSSTGNEEKENITTIDDSDKQSDTNIDNEAKVTDVGKTRTSSRNKKQARATQKPNKKNSKNNEVQEVTSINETVETMSKNQSNTSEVENQEEVENIKSRAKRKPSKEAINETDKNETFKGNRTSTRKQKSELKDNGDDASTTVSTSRTLRNNKNESDTSVIPASSDTNANIELTPECIKPKNVNTRSTRRGGKTITSEETTEPVLSTPTRVSKRSKRLLSTDDDDNKSDVAAKRTKNIEMPANVASSSNSSNNSDFVSTPASTRSKRILNKGNEKGQSNQSVKKVKKVESPISEEANSDKSTTSIDTTPKRTKQQLSSLNITSSTLEKNRRILKPKVVFTMMNSPELESLIRSLGGIIVDSVSACTVLVTGTLKRSQKLLSAVGLAKPICSPNWLQECKKANKFLDPWDYILEDEEAERNWDFSLKESLERSKNKKLLEEYTVLLAVSEAVDVLKEAIESCGGKWVMKAPAKNTKSNFVVVGNPNKKASYARFLKQNPPPTVVAPEAIFDGVLRQELRFQNHLLT</sequence>
<feature type="domain" description="BRCT" evidence="7">
    <location>
        <begin position="787"/>
        <end position="879"/>
    </location>
</feature>